<feature type="transmembrane region" description="Helical" evidence="8">
    <location>
        <begin position="115"/>
        <end position="134"/>
    </location>
</feature>
<comment type="caution">
    <text evidence="10">The sequence shown here is derived from an EMBL/GenBank/DDBJ whole genome shotgun (WGS) entry which is preliminary data.</text>
</comment>
<feature type="non-terminal residue" evidence="10">
    <location>
        <position position="1"/>
    </location>
</feature>
<dbReference type="Pfam" id="PF01769">
    <property type="entry name" value="MgtE"/>
    <property type="match status" value="1"/>
</dbReference>
<evidence type="ECO:0000256" key="4">
    <source>
        <dbReference type="ARBA" id="ARBA00022692"/>
    </source>
</evidence>
<feature type="transmembrane region" description="Helical" evidence="8">
    <location>
        <begin position="70"/>
        <end position="95"/>
    </location>
</feature>
<gene>
    <name evidence="10" type="ORF">HKBW3S09_00139</name>
</gene>
<evidence type="ECO:0000256" key="7">
    <source>
        <dbReference type="ARBA" id="ARBA00023136"/>
    </source>
</evidence>
<dbReference type="Gene3D" id="1.10.357.20">
    <property type="entry name" value="SLC41 divalent cation transporters, integral membrane domain"/>
    <property type="match status" value="1"/>
</dbReference>
<dbReference type="AlphaFoldDB" id="A0A6V8NTS9"/>
<accession>A0A6V8NTS9</accession>
<name>A0A6V8NTS9_9ACTN</name>
<organism evidence="10 11">
    <name type="scientific">Candidatus Hakubella thermalkaliphila</name>
    <dbReference type="NCBI Taxonomy" id="2754717"/>
    <lineage>
        <taxon>Bacteria</taxon>
        <taxon>Bacillati</taxon>
        <taxon>Actinomycetota</taxon>
        <taxon>Actinomycetota incertae sedis</taxon>
        <taxon>Candidatus Hakubellales</taxon>
        <taxon>Candidatus Hakubellaceae</taxon>
        <taxon>Candidatus Hakubella</taxon>
    </lineage>
</organism>
<dbReference type="GO" id="GO:0008324">
    <property type="term" value="F:monoatomic cation transmembrane transporter activity"/>
    <property type="evidence" value="ECO:0007669"/>
    <property type="project" value="InterPro"/>
</dbReference>
<feature type="transmembrane region" description="Helical" evidence="8">
    <location>
        <begin position="39"/>
        <end position="58"/>
    </location>
</feature>
<keyword evidence="6 8" id="KW-1133">Transmembrane helix</keyword>
<evidence type="ECO:0000256" key="6">
    <source>
        <dbReference type="ARBA" id="ARBA00022989"/>
    </source>
</evidence>
<evidence type="ECO:0000259" key="9">
    <source>
        <dbReference type="Pfam" id="PF01769"/>
    </source>
</evidence>
<evidence type="ECO:0000256" key="8">
    <source>
        <dbReference type="SAM" id="Phobius"/>
    </source>
</evidence>
<evidence type="ECO:0000256" key="3">
    <source>
        <dbReference type="ARBA" id="ARBA00022448"/>
    </source>
</evidence>
<keyword evidence="3" id="KW-0813">Transport</keyword>
<dbReference type="Proteomes" id="UP000585609">
    <property type="component" value="Unassembled WGS sequence"/>
</dbReference>
<evidence type="ECO:0000256" key="2">
    <source>
        <dbReference type="ARBA" id="ARBA00009749"/>
    </source>
</evidence>
<keyword evidence="4 8" id="KW-0812">Transmembrane</keyword>
<comment type="subcellular location">
    <subcellularLocation>
        <location evidence="1">Membrane</location>
        <topology evidence="1">Multi-pass membrane protein</topology>
    </subcellularLocation>
</comment>
<keyword evidence="7 8" id="KW-0472">Membrane</keyword>
<sequence length="135" mass="14341">DNSGNMGGILSARLASKLHLGLINSHRIPEPAAWREFGIIYIFGGPVFTMVGVTSHLVSRLVGLGSPGLLEMVGISLVAGLMTTTLAILVAYYIAVGTFRFGLDPDNHGIPAVTSSMDFLGIFFLIFTMVLFGLV</sequence>
<dbReference type="SUPFAM" id="SSF161093">
    <property type="entry name" value="MgtE membrane domain-like"/>
    <property type="match status" value="1"/>
</dbReference>
<protein>
    <submittedName>
        <fullName evidence="10">MgtE-like transporter</fullName>
    </submittedName>
</protein>
<evidence type="ECO:0000313" key="10">
    <source>
        <dbReference type="EMBL" id="GFP22671.1"/>
    </source>
</evidence>
<evidence type="ECO:0000313" key="11">
    <source>
        <dbReference type="Proteomes" id="UP000585609"/>
    </source>
</evidence>
<evidence type="ECO:0000256" key="1">
    <source>
        <dbReference type="ARBA" id="ARBA00004141"/>
    </source>
</evidence>
<comment type="similarity">
    <text evidence="2">Belongs to the SLC41A transporter family.</text>
</comment>
<dbReference type="GO" id="GO:0016020">
    <property type="term" value="C:membrane"/>
    <property type="evidence" value="ECO:0007669"/>
    <property type="project" value="UniProtKB-SubCell"/>
</dbReference>
<proteinExistence type="inferred from homology"/>
<dbReference type="InterPro" id="IPR036739">
    <property type="entry name" value="SLC41_membr_dom_sf"/>
</dbReference>
<evidence type="ECO:0000256" key="5">
    <source>
        <dbReference type="ARBA" id="ARBA00022842"/>
    </source>
</evidence>
<feature type="domain" description="SLC41A/MgtE integral membrane" evidence="9">
    <location>
        <begin position="3"/>
        <end position="127"/>
    </location>
</feature>
<reference evidence="10 11" key="1">
    <citation type="journal article" date="2020" name="Front. Microbiol.">
        <title>Single-cell genomics of novel Actinobacteria with the Wood-Ljungdahl pathway discovered in a serpentinizing system.</title>
        <authorList>
            <person name="Merino N."/>
            <person name="Kawai M."/>
            <person name="Boyd E.S."/>
            <person name="Colman D.R."/>
            <person name="McGlynn S.E."/>
            <person name="Nealson K.H."/>
            <person name="Kurokawa K."/>
            <person name="Hongoh Y."/>
        </authorList>
    </citation>
    <scope>NUCLEOTIDE SEQUENCE [LARGE SCALE GENOMIC DNA]</scope>
    <source>
        <strain evidence="10 11">S09_30</strain>
    </source>
</reference>
<keyword evidence="5" id="KW-0460">Magnesium</keyword>
<dbReference type="EMBL" id="BLRW01000008">
    <property type="protein sequence ID" value="GFP22671.1"/>
    <property type="molecule type" value="Genomic_DNA"/>
</dbReference>
<dbReference type="InterPro" id="IPR006667">
    <property type="entry name" value="SLC41_membr_dom"/>
</dbReference>